<protein>
    <submittedName>
        <fullName evidence="2">Uncharacterized protein</fullName>
    </submittedName>
</protein>
<evidence type="ECO:0000313" key="3">
    <source>
        <dbReference type="Proteomes" id="UP000807025"/>
    </source>
</evidence>
<gene>
    <name evidence="2" type="ORF">BDN71DRAFT_1436020</name>
</gene>
<proteinExistence type="predicted"/>
<reference evidence="2" key="1">
    <citation type="submission" date="2020-11" db="EMBL/GenBank/DDBJ databases">
        <authorList>
            <consortium name="DOE Joint Genome Institute"/>
            <person name="Ahrendt S."/>
            <person name="Riley R."/>
            <person name="Andreopoulos W."/>
            <person name="Labutti K."/>
            <person name="Pangilinan J."/>
            <person name="Ruiz-Duenas F.J."/>
            <person name="Barrasa J.M."/>
            <person name="Sanchez-Garcia M."/>
            <person name="Camarero S."/>
            <person name="Miyauchi S."/>
            <person name="Serrano A."/>
            <person name="Linde D."/>
            <person name="Babiker R."/>
            <person name="Drula E."/>
            <person name="Ayuso-Fernandez I."/>
            <person name="Pacheco R."/>
            <person name="Padilla G."/>
            <person name="Ferreira P."/>
            <person name="Barriuso J."/>
            <person name="Kellner H."/>
            <person name="Castanera R."/>
            <person name="Alfaro M."/>
            <person name="Ramirez L."/>
            <person name="Pisabarro A.G."/>
            <person name="Kuo A."/>
            <person name="Tritt A."/>
            <person name="Lipzen A."/>
            <person name="He G."/>
            <person name="Yan M."/>
            <person name="Ng V."/>
            <person name="Cullen D."/>
            <person name="Martin F."/>
            <person name="Rosso M.-N."/>
            <person name="Henrissat B."/>
            <person name="Hibbett D."/>
            <person name="Martinez A.T."/>
            <person name="Grigoriev I.V."/>
        </authorList>
    </citation>
    <scope>NUCLEOTIDE SEQUENCE</scope>
    <source>
        <strain evidence="2">ATCC 90797</strain>
    </source>
</reference>
<feature type="signal peptide" evidence="1">
    <location>
        <begin position="1"/>
        <end position="18"/>
    </location>
</feature>
<dbReference type="EMBL" id="MU154705">
    <property type="protein sequence ID" value="KAF9488620.1"/>
    <property type="molecule type" value="Genomic_DNA"/>
</dbReference>
<name>A0A9P6DAG7_PLEER</name>
<sequence length="119" mass="12801">MRPTLLSVLSLPLSMVLATPVAEVTPALAPTISSGACDPVDIVTNPLIAGVLVLAGVVDPTGFNEVGIHYSSLTWPFGVNCPSPGKQRFDHWTWRTLHRQLSHSEPAIALVYWSTAQEL</sequence>
<evidence type="ECO:0000256" key="1">
    <source>
        <dbReference type="SAM" id="SignalP"/>
    </source>
</evidence>
<dbReference type="Proteomes" id="UP000807025">
    <property type="component" value="Unassembled WGS sequence"/>
</dbReference>
<accession>A0A9P6DAG7</accession>
<comment type="caution">
    <text evidence="2">The sequence shown here is derived from an EMBL/GenBank/DDBJ whole genome shotgun (WGS) entry which is preliminary data.</text>
</comment>
<dbReference type="AlphaFoldDB" id="A0A9P6DAG7"/>
<keyword evidence="3" id="KW-1185">Reference proteome</keyword>
<organism evidence="2 3">
    <name type="scientific">Pleurotus eryngii</name>
    <name type="common">Boletus of the steppes</name>
    <dbReference type="NCBI Taxonomy" id="5323"/>
    <lineage>
        <taxon>Eukaryota</taxon>
        <taxon>Fungi</taxon>
        <taxon>Dikarya</taxon>
        <taxon>Basidiomycota</taxon>
        <taxon>Agaricomycotina</taxon>
        <taxon>Agaricomycetes</taxon>
        <taxon>Agaricomycetidae</taxon>
        <taxon>Agaricales</taxon>
        <taxon>Pleurotineae</taxon>
        <taxon>Pleurotaceae</taxon>
        <taxon>Pleurotus</taxon>
    </lineage>
</organism>
<evidence type="ECO:0000313" key="2">
    <source>
        <dbReference type="EMBL" id="KAF9488620.1"/>
    </source>
</evidence>
<feature type="chain" id="PRO_5040198207" evidence="1">
    <location>
        <begin position="19"/>
        <end position="119"/>
    </location>
</feature>
<keyword evidence="1" id="KW-0732">Signal</keyword>